<dbReference type="PRINTS" id="PR01848">
    <property type="entry name" value="U2AUXFACTOR"/>
</dbReference>
<evidence type="ECO:0000313" key="5">
    <source>
        <dbReference type="EMBL" id="CAF5105830.1"/>
    </source>
</evidence>
<gene>
    <name evidence="5" type="ORF">BYL167_LOCUS64973</name>
    <name evidence="6" type="ORF">GIL414_LOCUS73929</name>
</gene>
<evidence type="ECO:0000256" key="1">
    <source>
        <dbReference type="ARBA" id="ARBA00022723"/>
    </source>
</evidence>
<dbReference type="Proteomes" id="UP000681967">
    <property type="component" value="Unassembled WGS sequence"/>
</dbReference>
<keyword evidence="3" id="KW-0863">Zinc-finger</keyword>
<evidence type="ECO:0000256" key="4">
    <source>
        <dbReference type="ARBA" id="ARBA00022833"/>
    </source>
</evidence>
<evidence type="ECO:0000256" key="2">
    <source>
        <dbReference type="ARBA" id="ARBA00022737"/>
    </source>
</evidence>
<dbReference type="AlphaFoldDB" id="A0A8S3F7L0"/>
<organism evidence="5 7">
    <name type="scientific">Rotaria magnacalcarata</name>
    <dbReference type="NCBI Taxonomy" id="392030"/>
    <lineage>
        <taxon>Eukaryota</taxon>
        <taxon>Metazoa</taxon>
        <taxon>Spiralia</taxon>
        <taxon>Gnathifera</taxon>
        <taxon>Rotifera</taxon>
        <taxon>Eurotatoria</taxon>
        <taxon>Bdelloidea</taxon>
        <taxon>Philodinida</taxon>
        <taxon>Philodinidae</taxon>
        <taxon>Rotaria</taxon>
    </lineage>
</organism>
<reference evidence="5" key="1">
    <citation type="submission" date="2021-02" db="EMBL/GenBank/DDBJ databases">
        <authorList>
            <person name="Nowell W R."/>
        </authorList>
    </citation>
    <scope>NUCLEOTIDE SEQUENCE</scope>
</reference>
<dbReference type="GO" id="GO:0008270">
    <property type="term" value="F:zinc ion binding"/>
    <property type="evidence" value="ECO:0007669"/>
    <property type="project" value="UniProtKB-KW"/>
</dbReference>
<evidence type="ECO:0000313" key="7">
    <source>
        <dbReference type="Proteomes" id="UP000681967"/>
    </source>
</evidence>
<dbReference type="Gene3D" id="3.30.70.330">
    <property type="match status" value="1"/>
</dbReference>
<accession>A0A8S3F7L0</accession>
<keyword evidence="1" id="KW-0479">Metal-binding</keyword>
<keyword evidence="4" id="KW-0862">Zinc</keyword>
<keyword evidence="2" id="KW-0677">Repeat</keyword>
<dbReference type="GO" id="GO:0000398">
    <property type="term" value="P:mRNA splicing, via spliceosome"/>
    <property type="evidence" value="ECO:0007669"/>
    <property type="project" value="InterPro"/>
</dbReference>
<evidence type="ECO:0000313" key="6">
    <source>
        <dbReference type="EMBL" id="CAF5193552.1"/>
    </source>
</evidence>
<dbReference type="GO" id="GO:0089701">
    <property type="term" value="C:U2AF complex"/>
    <property type="evidence" value="ECO:0007669"/>
    <property type="project" value="InterPro"/>
</dbReference>
<evidence type="ECO:0000256" key="3">
    <source>
        <dbReference type="ARBA" id="ARBA00022771"/>
    </source>
</evidence>
<sequence length="75" mass="8787">MSSRCSRVHNKPTFSQTILLKNLYLNPNNNAIPKSEGGFVEQINENTYTDEQIQQHFDEFYEEVYTEVEDKTKAI</sequence>
<dbReference type="Proteomes" id="UP000681720">
    <property type="component" value="Unassembled WGS sequence"/>
</dbReference>
<proteinExistence type="predicted"/>
<dbReference type="PANTHER" id="PTHR12620">
    <property type="entry name" value="U2 SNRNP AUXILIARY FACTOR, SMALL SUBUNIT"/>
    <property type="match status" value="1"/>
</dbReference>
<dbReference type="InterPro" id="IPR009145">
    <property type="entry name" value="U2AF_small"/>
</dbReference>
<dbReference type="GO" id="GO:0003723">
    <property type="term" value="F:RNA binding"/>
    <property type="evidence" value="ECO:0007669"/>
    <property type="project" value="InterPro"/>
</dbReference>
<protein>
    <submittedName>
        <fullName evidence="5">Uncharacterized protein</fullName>
    </submittedName>
</protein>
<dbReference type="EMBL" id="CAJOBH010239986">
    <property type="protein sequence ID" value="CAF5105830.1"/>
    <property type="molecule type" value="Genomic_DNA"/>
</dbReference>
<dbReference type="EMBL" id="CAJOBJ010339714">
    <property type="protein sequence ID" value="CAF5193552.1"/>
    <property type="molecule type" value="Genomic_DNA"/>
</dbReference>
<comment type="caution">
    <text evidence="5">The sequence shown here is derived from an EMBL/GenBank/DDBJ whole genome shotgun (WGS) entry which is preliminary data.</text>
</comment>
<name>A0A8S3F7L0_9BILA</name>
<dbReference type="InterPro" id="IPR012677">
    <property type="entry name" value="Nucleotide-bd_a/b_plait_sf"/>
</dbReference>